<organism evidence="1 2">
    <name type="scientific">Trichonephila clavata</name>
    <name type="common">Joro spider</name>
    <name type="synonym">Nephila clavata</name>
    <dbReference type="NCBI Taxonomy" id="2740835"/>
    <lineage>
        <taxon>Eukaryota</taxon>
        <taxon>Metazoa</taxon>
        <taxon>Ecdysozoa</taxon>
        <taxon>Arthropoda</taxon>
        <taxon>Chelicerata</taxon>
        <taxon>Arachnida</taxon>
        <taxon>Araneae</taxon>
        <taxon>Araneomorphae</taxon>
        <taxon>Entelegynae</taxon>
        <taxon>Araneoidea</taxon>
        <taxon>Nephilidae</taxon>
        <taxon>Trichonephila</taxon>
    </lineage>
</organism>
<evidence type="ECO:0000313" key="2">
    <source>
        <dbReference type="Proteomes" id="UP000887116"/>
    </source>
</evidence>
<accession>A0A8X6FRU8</accession>
<proteinExistence type="predicted"/>
<dbReference type="Proteomes" id="UP000887116">
    <property type="component" value="Unassembled WGS sequence"/>
</dbReference>
<sequence length="207" mass="24320">MYSNKKSNNLKLNHPLNTKSRSCPNLYEAIFENIQTPRENFGVFDKKLCSISKSIEFFKFGCKSELRVIKRFETDLLNRKRSLLQKEQLNSDSESKTCSNKSKTFNFSLNDKLTSEKYICDSNNLRGARSCTIVSSGSDNMASGVENIRHDFELSFQERRRRCLSKDPRLRVSLANEPRPGWRSRFRNFFRDIRKQIRNCFARFRTA</sequence>
<comment type="caution">
    <text evidence="1">The sequence shown here is derived from an EMBL/GenBank/DDBJ whole genome shotgun (WGS) entry which is preliminary data.</text>
</comment>
<protein>
    <submittedName>
        <fullName evidence="1">Uncharacterized protein</fullName>
    </submittedName>
</protein>
<gene>
    <name evidence="1" type="ORF">TNCT_34691</name>
</gene>
<dbReference type="AlphaFoldDB" id="A0A8X6FRU8"/>
<dbReference type="EMBL" id="BMAO01023302">
    <property type="protein sequence ID" value="GFQ87910.1"/>
    <property type="molecule type" value="Genomic_DNA"/>
</dbReference>
<evidence type="ECO:0000313" key="1">
    <source>
        <dbReference type="EMBL" id="GFQ87910.1"/>
    </source>
</evidence>
<keyword evidence="2" id="KW-1185">Reference proteome</keyword>
<name>A0A8X6FRU8_TRICU</name>
<reference evidence="1" key="1">
    <citation type="submission" date="2020-07" db="EMBL/GenBank/DDBJ databases">
        <title>Multicomponent nature underlies the extraordinary mechanical properties of spider dragline silk.</title>
        <authorList>
            <person name="Kono N."/>
            <person name="Nakamura H."/>
            <person name="Mori M."/>
            <person name="Yoshida Y."/>
            <person name="Ohtoshi R."/>
            <person name="Malay A.D."/>
            <person name="Moran D.A.P."/>
            <person name="Tomita M."/>
            <person name="Numata K."/>
            <person name="Arakawa K."/>
        </authorList>
    </citation>
    <scope>NUCLEOTIDE SEQUENCE</scope>
</reference>